<evidence type="ECO:0000313" key="4">
    <source>
        <dbReference type="EMBL" id="CEM40194.1"/>
    </source>
</evidence>
<evidence type="ECO:0000259" key="3">
    <source>
        <dbReference type="Pfam" id="PF06722"/>
    </source>
</evidence>
<dbReference type="InterPro" id="IPR002213">
    <property type="entry name" value="UDP_glucos_trans"/>
</dbReference>
<dbReference type="InterPro" id="IPR004276">
    <property type="entry name" value="GlycoTrans_28_N"/>
</dbReference>
<gene>
    <name evidence="4" type="ORF">Cvel_25126</name>
</gene>
<dbReference type="FunFam" id="3.40.50.2000:FF:000009">
    <property type="entry name" value="Sterol 3-beta-glucosyltransferase UGT80A2"/>
    <property type="match status" value="1"/>
</dbReference>
<dbReference type="PhylomeDB" id="A0A0G4H8D6"/>
<dbReference type="InterPro" id="IPR050426">
    <property type="entry name" value="Glycosyltransferase_28"/>
</dbReference>
<dbReference type="SUPFAM" id="SSF53756">
    <property type="entry name" value="UDP-Glycosyltransferase/glycogen phosphorylase"/>
    <property type="match status" value="1"/>
</dbReference>
<protein>
    <submittedName>
        <fullName evidence="4">Uncharacterized protein</fullName>
    </submittedName>
</protein>
<evidence type="ECO:0000256" key="1">
    <source>
        <dbReference type="ARBA" id="ARBA00022679"/>
    </source>
</evidence>
<sequence>MTAGQAQEGGQEIEKVSRVMIQSIGSRGDIQPFIALGVALKRRGFRVSIFTNKNHIKFVESMGLEGEGLWGDFETLMREDPHCLQAMQSGDFLALMKFLHSEDQRRELRESVPLYMNAFEKFNPQLVVAGTMLFWFAALAKHHYKVPVIYGRLSGVPFDGSRSPLGLPNLPFGLAKTMMRFIVRKLWFEDEDFDKRVCHNIGGKRLYGNNGDAFFPVREMEDNLLRKCSEKFDLLAISEQAADILATGRPKEVIPTGAWVLDETDQLAKATEKETEPNSNAFGGVEAFERLKSFLDTHKEEGVVYLGWGSMVSGTPANMTRFALRTLKLAGAPGVILGGFARLSPSLLREDPTPAADDAELLEFAETSGRVRFARSAPHEWLFPRCAVVVHHGGAGTTMASLRSGSPVVITPVFADQFDHAYLVEKLRCGHGLRQLQRLQASDLSECLRKILKEGKYAEYKERAEEVARKERGEGGLNMACDLLQEFCREEVETGEWHKRLEERHAEVRAKSAEMKGKAGTSHSFRSLSVGVSVGALAVAATAAAAMMLEIGF</sequence>
<feature type="domain" description="Erythromycin biosynthesis protein CIII-like C-terminal" evidence="3">
    <location>
        <begin position="364"/>
        <end position="463"/>
    </location>
</feature>
<dbReference type="Pfam" id="PF06722">
    <property type="entry name" value="EryCIII-like_C"/>
    <property type="match status" value="1"/>
</dbReference>
<organism evidence="4">
    <name type="scientific">Chromera velia CCMP2878</name>
    <dbReference type="NCBI Taxonomy" id="1169474"/>
    <lineage>
        <taxon>Eukaryota</taxon>
        <taxon>Sar</taxon>
        <taxon>Alveolata</taxon>
        <taxon>Colpodellida</taxon>
        <taxon>Chromeraceae</taxon>
        <taxon>Chromera</taxon>
    </lineage>
</organism>
<feature type="domain" description="Glycosyltransferase family 28 N-terminal" evidence="2">
    <location>
        <begin position="20"/>
        <end position="83"/>
    </location>
</feature>
<evidence type="ECO:0000259" key="2">
    <source>
        <dbReference type="Pfam" id="PF03033"/>
    </source>
</evidence>
<dbReference type="VEuPathDB" id="CryptoDB:Cvel_25126"/>
<dbReference type="AlphaFoldDB" id="A0A0G4H8D6"/>
<dbReference type="CDD" id="cd03784">
    <property type="entry name" value="GT1_Gtf-like"/>
    <property type="match status" value="1"/>
</dbReference>
<proteinExistence type="predicted"/>
<dbReference type="GO" id="GO:0016906">
    <property type="term" value="F:sterol 3-beta-glucosyltransferase activity"/>
    <property type="evidence" value="ECO:0007669"/>
    <property type="project" value="UniProtKB-ARBA"/>
</dbReference>
<accession>A0A0G4H8D6</accession>
<name>A0A0G4H8D6_9ALVE</name>
<dbReference type="GO" id="GO:0005975">
    <property type="term" value="P:carbohydrate metabolic process"/>
    <property type="evidence" value="ECO:0007669"/>
    <property type="project" value="InterPro"/>
</dbReference>
<dbReference type="EMBL" id="CDMZ01001991">
    <property type="protein sequence ID" value="CEM40194.1"/>
    <property type="molecule type" value="Genomic_DNA"/>
</dbReference>
<dbReference type="Pfam" id="PF03033">
    <property type="entry name" value="Glyco_transf_28"/>
    <property type="match status" value="1"/>
</dbReference>
<dbReference type="PANTHER" id="PTHR48050">
    <property type="entry name" value="STEROL 3-BETA-GLUCOSYLTRANSFERASE"/>
    <property type="match status" value="1"/>
</dbReference>
<reference evidence="4" key="1">
    <citation type="submission" date="2014-11" db="EMBL/GenBank/DDBJ databases">
        <authorList>
            <person name="Otto D Thomas"/>
            <person name="Naeem Raeece"/>
        </authorList>
    </citation>
    <scope>NUCLEOTIDE SEQUENCE</scope>
</reference>
<dbReference type="Gene3D" id="3.40.50.2000">
    <property type="entry name" value="Glycogen Phosphorylase B"/>
    <property type="match status" value="2"/>
</dbReference>
<dbReference type="PANTHER" id="PTHR48050:SF13">
    <property type="entry name" value="STEROL 3-BETA-GLUCOSYLTRANSFERASE UGT80A2"/>
    <property type="match status" value="1"/>
</dbReference>
<keyword evidence="1" id="KW-0808">Transferase</keyword>
<dbReference type="InterPro" id="IPR010610">
    <property type="entry name" value="EryCIII-like_C"/>
</dbReference>